<accession>A0AAV6RF11</accession>
<name>A0AAV6RF11_SOLSE</name>
<dbReference type="PANTHER" id="PTHR12458">
    <property type="entry name" value="ORF PROTEIN"/>
    <property type="match status" value="1"/>
</dbReference>
<dbReference type="EMBL" id="JAGKHQ010000011">
    <property type="protein sequence ID" value="KAG7504112.1"/>
    <property type="molecule type" value="Genomic_DNA"/>
</dbReference>
<gene>
    <name evidence="2" type="ORF">JOB18_000729</name>
</gene>
<proteinExistence type="predicted"/>
<sequence length="234" mass="26684">MTKSGTDCLALNNPRMFEDSFQSGSLSILYSVGNKPLQGWDTKVKIGHIKRITDEDIDSSVLELAGTNINTTFITCPADPHMTLGIRLPFMVMIIKNLKKHFSFEVLAADDKNVCRRFRASTYVSTTKLNPYNCTMPLRLTDGWNYIQFNLADFIEKLYGTQYVETQRVQINGNCRIRRVYFSDKFDAEEDFPEDFENDLPIHNQQVKQQLAPLPQKEEECGGAMVVTPHEKGS</sequence>
<comment type="caution">
    <text evidence="2">The sequence shown here is derived from an EMBL/GenBank/DDBJ whole genome shotgun (WGS) entry which is preliminary data.</text>
</comment>
<dbReference type="AlphaFoldDB" id="A0AAV6RF11"/>
<evidence type="ECO:0000313" key="3">
    <source>
        <dbReference type="Proteomes" id="UP000693946"/>
    </source>
</evidence>
<protein>
    <recommendedName>
        <fullName evidence="1">CFA20 domain-containing protein</fullName>
    </recommendedName>
</protein>
<evidence type="ECO:0000259" key="1">
    <source>
        <dbReference type="Pfam" id="PF05018"/>
    </source>
</evidence>
<reference evidence="2 3" key="1">
    <citation type="journal article" date="2021" name="Sci. Rep.">
        <title>Chromosome anchoring in Senegalese sole (Solea senegalensis) reveals sex-associated markers and genome rearrangements in flatfish.</title>
        <authorList>
            <person name="Guerrero-Cozar I."/>
            <person name="Gomez-Garrido J."/>
            <person name="Berbel C."/>
            <person name="Martinez-Blanch J.F."/>
            <person name="Alioto T."/>
            <person name="Claros M.G."/>
            <person name="Gagnaire P.A."/>
            <person name="Manchado M."/>
        </authorList>
    </citation>
    <scope>NUCLEOTIDE SEQUENCE [LARGE SCALE GENOMIC DNA]</scope>
    <source>
        <strain evidence="2">Sse05_10M</strain>
    </source>
</reference>
<feature type="domain" description="CFA20" evidence="1">
    <location>
        <begin position="16"/>
        <end position="197"/>
    </location>
</feature>
<dbReference type="Proteomes" id="UP000693946">
    <property type="component" value="Linkage Group LG19"/>
</dbReference>
<keyword evidence="3" id="KW-1185">Reference proteome</keyword>
<dbReference type="InterPro" id="IPR040441">
    <property type="entry name" value="CFA20/CFAP20DC"/>
</dbReference>
<dbReference type="Pfam" id="PF05018">
    <property type="entry name" value="CFA20_dom"/>
    <property type="match status" value="1"/>
</dbReference>
<dbReference type="InterPro" id="IPR007714">
    <property type="entry name" value="CFA20_dom"/>
</dbReference>
<evidence type="ECO:0000313" key="2">
    <source>
        <dbReference type="EMBL" id="KAG7504112.1"/>
    </source>
</evidence>
<organism evidence="2 3">
    <name type="scientific">Solea senegalensis</name>
    <name type="common">Senegalese sole</name>
    <dbReference type="NCBI Taxonomy" id="28829"/>
    <lineage>
        <taxon>Eukaryota</taxon>
        <taxon>Metazoa</taxon>
        <taxon>Chordata</taxon>
        <taxon>Craniata</taxon>
        <taxon>Vertebrata</taxon>
        <taxon>Euteleostomi</taxon>
        <taxon>Actinopterygii</taxon>
        <taxon>Neopterygii</taxon>
        <taxon>Teleostei</taxon>
        <taxon>Neoteleostei</taxon>
        <taxon>Acanthomorphata</taxon>
        <taxon>Carangaria</taxon>
        <taxon>Pleuronectiformes</taxon>
        <taxon>Pleuronectoidei</taxon>
        <taxon>Soleidae</taxon>
        <taxon>Solea</taxon>
    </lineage>
</organism>